<accession>A0A066YSV7</accession>
<dbReference type="EMBL" id="JNBY01000093">
    <property type="protein sequence ID" value="KDN84307.1"/>
    <property type="molecule type" value="Genomic_DNA"/>
</dbReference>
<gene>
    <name evidence="2" type="ORF">KCH_40980</name>
</gene>
<dbReference type="AlphaFoldDB" id="A0A066YSV7"/>
<evidence type="ECO:0000313" key="3">
    <source>
        <dbReference type="Proteomes" id="UP000027178"/>
    </source>
</evidence>
<dbReference type="InterPro" id="IPR000073">
    <property type="entry name" value="AB_hydrolase_1"/>
</dbReference>
<comment type="caution">
    <text evidence="2">The sequence shown here is derived from an EMBL/GenBank/DDBJ whole genome shotgun (WGS) entry which is preliminary data.</text>
</comment>
<dbReference type="GO" id="GO:0003824">
    <property type="term" value="F:catalytic activity"/>
    <property type="evidence" value="ECO:0007669"/>
    <property type="project" value="UniProtKB-ARBA"/>
</dbReference>
<organism evidence="2 3">
    <name type="scientific">Kitasatospora cheerisanensis KCTC 2395</name>
    <dbReference type="NCBI Taxonomy" id="1348663"/>
    <lineage>
        <taxon>Bacteria</taxon>
        <taxon>Bacillati</taxon>
        <taxon>Actinomycetota</taxon>
        <taxon>Actinomycetes</taxon>
        <taxon>Kitasatosporales</taxon>
        <taxon>Streptomycetaceae</taxon>
        <taxon>Kitasatospora</taxon>
    </lineage>
</organism>
<dbReference type="OrthoDB" id="9785847at2"/>
<sequence>MAPTAALVRLALNAASHVATAPPGRVAFELFRHPVRRSRVRSSERELHEQAATEELTVNGKRVRVYRWGDGRRPVLLVHGWRSRASRFTPYVRGLLDLGMSPVGFDAPGHGDSAGRETTILEYRELIGRLADRNGPFEAVVAHSFGVCCAFLALAEGVPARRLVAVAGVAEFGFLVEGFAATLGLNDRLKDDLARRIDRNLLPGAGPIGRRFDATHRPELVTAPILVVHDEQDRVVPLRQAHLLRAAYGEPQLRLLTTRGLGHRRVLSEPTVVDNVLAFLAEPLPAAPVASPAPLGPLAPAVSPTEAATAGI</sequence>
<protein>
    <recommendedName>
        <fullName evidence="1">AB hydrolase-1 domain-containing protein</fullName>
    </recommendedName>
</protein>
<dbReference type="InterPro" id="IPR029058">
    <property type="entry name" value="AB_hydrolase_fold"/>
</dbReference>
<name>A0A066YSV7_9ACTN</name>
<dbReference type="RefSeq" id="WP_063750167.1">
    <property type="nucleotide sequence ID" value="NZ_KK853997.1"/>
</dbReference>
<dbReference type="PATRIC" id="fig|1348663.4.peg.3950"/>
<keyword evidence="3" id="KW-1185">Reference proteome</keyword>
<dbReference type="HOGENOM" id="CLU_072027_0_0_11"/>
<dbReference type="Gene3D" id="3.40.50.1820">
    <property type="entry name" value="alpha/beta hydrolase"/>
    <property type="match status" value="1"/>
</dbReference>
<dbReference type="eggNOG" id="COG1073">
    <property type="taxonomic scope" value="Bacteria"/>
</dbReference>
<evidence type="ECO:0000259" key="1">
    <source>
        <dbReference type="Pfam" id="PF12697"/>
    </source>
</evidence>
<dbReference type="Pfam" id="PF12697">
    <property type="entry name" value="Abhydrolase_6"/>
    <property type="match status" value="1"/>
</dbReference>
<evidence type="ECO:0000313" key="2">
    <source>
        <dbReference type="EMBL" id="KDN84307.1"/>
    </source>
</evidence>
<dbReference type="Proteomes" id="UP000027178">
    <property type="component" value="Unassembled WGS sequence"/>
</dbReference>
<reference evidence="2 3" key="1">
    <citation type="submission" date="2014-05" db="EMBL/GenBank/DDBJ databases">
        <title>Draft Genome Sequence of Kitasatospora cheerisanensis KCTC 2395.</title>
        <authorList>
            <person name="Nam D.H."/>
        </authorList>
    </citation>
    <scope>NUCLEOTIDE SEQUENCE [LARGE SCALE GENOMIC DNA]</scope>
    <source>
        <strain evidence="2 3">KCTC 2395</strain>
    </source>
</reference>
<proteinExistence type="predicted"/>
<feature type="domain" description="AB hydrolase-1" evidence="1">
    <location>
        <begin position="75"/>
        <end position="273"/>
    </location>
</feature>
<dbReference type="SUPFAM" id="SSF53474">
    <property type="entry name" value="alpha/beta-Hydrolases"/>
    <property type="match status" value="1"/>
</dbReference>